<dbReference type="EMBL" id="SMBP01000027">
    <property type="protein sequence ID" value="TCU53666.1"/>
    <property type="molecule type" value="Genomic_DNA"/>
</dbReference>
<evidence type="ECO:0000256" key="2">
    <source>
        <dbReference type="SAM" id="Phobius"/>
    </source>
</evidence>
<keyword evidence="2" id="KW-1133">Transmembrane helix</keyword>
<keyword evidence="2" id="KW-0812">Transmembrane</keyword>
<dbReference type="PROSITE" id="PS50943">
    <property type="entry name" value="HTH_CROC1"/>
    <property type="match status" value="1"/>
</dbReference>
<comment type="caution">
    <text evidence="4">The sequence shown here is derived from an EMBL/GenBank/DDBJ whole genome shotgun (WGS) entry which is preliminary data.</text>
</comment>
<feature type="transmembrane region" description="Helical" evidence="2">
    <location>
        <begin position="212"/>
        <end position="233"/>
    </location>
</feature>
<dbReference type="Gene3D" id="1.10.260.40">
    <property type="entry name" value="lambda repressor-like DNA-binding domains"/>
    <property type="match status" value="1"/>
</dbReference>
<feature type="transmembrane region" description="Helical" evidence="2">
    <location>
        <begin position="182"/>
        <end position="205"/>
    </location>
</feature>
<dbReference type="Proteomes" id="UP000295773">
    <property type="component" value="Unassembled WGS sequence"/>
</dbReference>
<reference evidence="4 5" key="1">
    <citation type="submission" date="2019-03" db="EMBL/GenBank/DDBJ databases">
        <title>Genomic Encyclopedia of Type Strains, Phase IV (KMG-IV): sequencing the most valuable type-strain genomes for metagenomic binning, comparative biology and taxonomic classification.</title>
        <authorList>
            <person name="Goeker M."/>
        </authorList>
    </citation>
    <scope>NUCLEOTIDE SEQUENCE [LARGE SCALE GENOMIC DNA]</scope>
    <source>
        <strain evidence="4 5">DSM 29481</strain>
    </source>
</reference>
<dbReference type="GO" id="GO:0003677">
    <property type="term" value="F:DNA binding"/>
    <property type="evidence" value="ECO:0007669"/>
    <property type="project" value="UniProtKB-KW"/>
</dbReference>
<gene>
    <name evidence="4" type="ORF">EDD61_1274</name>
</gene>
<dbReference type="SUPFAM" id="SSF47413">
    <property type="entry name" value="lambda repressor-like DNA-binding domains"/>
    <property type="match status" value="1"/>
</dbReference>
<dbReference type="CDD" id="cd00093">
    <property type="entry name" value="HTH_XRE"/>
    <property type="match status" value="1"/>
</dbReference>
<feature type="transmembrane region" description="Helical" evidence="2">
    <location>
        <begin position="245"/>
        <end position="266"/>
    </location>
</feature>
<dbReference type="RefSeq" id="WP_132225661.1">
    <property type="nucleotide sequence ID" value="NZ_JANKBG010000027.1"/>
</dbReference>
<feature type="transmembrane region" description="Helical" evidence="2">
    <location>
        <begin position="128"/>
        <end position="150"/>
    </location>
</feature>
<evidence type="ECO:0000259" key="3">
    <source>
        <dbReference type="PROSITE" id="PS50943"/>
    </source>
</evidence>
<accession>A0A4R3SZV7</accession>
<keyword evidence="2" id="KW-0472">Membrane</keyword>
<dbReference type="PANTHER" id="PTHR46558">
    <property type="entry name" value="TRACRIPTIONAL REGULATORY PROTEIN-RELATED-RELATED"/>
    <property type="match status" value="1"/>
</dbReference>
<feature type="domain" description="HTH cro/C1-type" evidence="3">
    <location>
        <begin position="10"/>
        <end position="64"/>
    </location>
</feature>
<feature type="transmembrane region" description="Helical" evidence="2">
    <location>
        <begin position="98"/>
        <end position="122"/>
    </location>
</feature>
<evidence type="ECO:0000313" key="5">
    <source>
        <dbReference type="Proteomes" id="UP000295773"/>
    </source>
</evidence>
<dbReference type="AlphaFoldDB" id="A0A4R3SZV7"/>
<name>A0A4R3SZV7_9FIRM</name>
<protein>
    <submittedName>
        <fullName evidence="4">Helix-turn-helix protein</fullName>
    </submittedName>
</protein>
<dbReference type="SMART" id="SM00530">
    <property type="entry name" value="HTH_XRE"/>
    <property type="match status" value="1"/>
</dbReference>
<organism evidence="4 5">
    <name type="scientific">Longicatena caecimuris</name>
    <dbReference type="NCBI Taxonomy" id="1796635"/>
    <lineage>
        <taxon>Bacteria</taxon>
        <taxon>Bacillati</taxon>
        <taxon>Bacillota</taxon>
        <taxon>Erysipelotrichia</taxon>
        <taxon>Erysipelotrichales</taxon>
        <taxon>Erysipelotrichaceae</taxon>
        <taxon>Longicatena</taxon>
    </lineage>
</organism>
<dbReference type="InterPro" id="IPR010982">
    <property type="entry name" value="Lambda_DNA-bd_dom_sf"/>
</dbReference>
<feature type="transmembrane region" description="Helical" evidence="2">
    <location>
        <begin position="157"/>
        <end position="176"/>
    </location>
</feature>
<dbReference type="InterPro" id="IPR001387">
    <property type="entry name" value="Cro/C1-type_HTH"/>
</dbReference>
<dbReference type="PANTHER" id="PTHR46558:SF4">
    <property type="entry name" value="DNA-BIDING PHAGE PROTEIN"/>
    <property type="match status" value="1"/>
</dbReference>
<evidence type="ECO:0000256" key="1">
    <source>
        <dbReference type="ARBA" id="ARBA00023125"/>
    </source>
</evidence>
<keyword evidence="5" id="KW-1185">Reference proteome</keyword>
<sequence length="279" mass="31245">MDQIKTGKFIARCRKEKKLTQAQLAERLSITDRAVSKWETGKSMPDSSIMLELCKLLGITVNELLSGEKVTMDSLERKADENLIALKRKDENNIAKNVVISTLFTITLLIGMMVCVICDITITGNLSWSLISMTSIVFVWVISFPSIMFGKKGMVKSLISLSVSIIPYLYLLSQILKVKELFPLGTAISLIILVFLWIMLAVIYRIGKTRKLIALGTITLLAIPLVVIINVLLFKTTETPLFDVWDFMAIFLLLIIAIALFIYDYAEKKGLLKSKSKSA</sequence>
<proteinExistence type="predicted"/>
<keyword evidence="1" id="KW-0238">DNA-binding</keyword>
<dbReference type="Pfam" id="PF01381">
    <property type="entry name" value="HTH_3"/>
    <property type="match status" value="1"/>
</dbReference>
<evidence type="ECO:0000313" key="4">
    <source>
        <dbReference type="EMBL" id="TCU53666.1"/>
    </source>
</evidence>